<comment type="subcellular location">
    <subcellularLocation>
        <location evidence="1">Nucleus inner membrane</location>
        <topology evidence="1">Multi-pass membrane protein</topology>
    </subcellularLocation>
</comment>
<dbReference type="InterPro" id="IPR035979">
    <property type="entry name" value="RBD_domain_sf"/>
</dbReference>
<dbReference type="SUPFAM" id="SSF54928">
    <property type="entry name" value="RNA-binding domain, RBD"/>
    <property type="match status" value="1"/>
</dbReference>
<evidence type="ECO:0000313" key="8">
    <source>
        <dbReference type="EMBL" id="KAK2563136.1"/>
    </source>
</evidence>
<dbReference type="Pfam" id="PF03020">
    <property type="entry name" value="LEM"/>
    <property type="match status" value="1"/>
</dbReference>
<feature type="compositionally biased region" description="Polar residues" evidence="6">
    <location>
        <begin position="153"/>
        <end position="184"/>
    </location>
</feature>
<evidence type="ECO:0000256" key="2">
    <source>
        <dbReference type="ARBA" id="ARBA00022692"/>
    </source>
</evidence>
<dbReference type="InterPro" id="IPR052277">
    <property type="entry name" value="INM_ESCRT-Associated"/>
</dbReference>
<keyword evidence="9" id="KW-1185">Reference proteome</keyword>
<evidence type="ECO:0000259" key="7">
    <source>
        <dbReference type="PROSITE" id="PS50954"/>
    </source>
</evidence>
<organism evidence="8 9">
    <name type="scientific">Acropora cervicornis</name>
    <name type="common">Staghorn coral</name>
    <dbReference type="NCBI Taxonomy" id="6130"/>
    <lineage>
        <taxon>Eukaryota</taxon>
        <taxon>Metazoa</taxon>
        <taxon>Cnidaria</taxon>
        <taxon>Anthozoa</taxon>
        <taxon>Hexacorallia</taxon>
        <taxon>Scleractinia</taxon>
        <taxon>Astrocoeniina</taxon>
        <taxon>Acroporidae</taxon>
        <taxon>Acropora</taxon>
    </lineage>
</organism>
<dbReference type="AlphaFoldDB" id="A0AAD9QLG0"/>
<dbReference type="Gene3D" id="3.30.70.330">
    <property type="match status" value="1"/>
</dbReference>
<dbReference type="GO" id="GO:0030514">
    <property type="term" value="P:negative regulation of BMP signaling pathway"/>
    <property type="evidence" value="ECO:0007669"/>
    <property type="project" value="TreeGrafter"/>
</dbReference>
<dbReference type="CDD" id="cd12286">
    <property type="entry name" value="RRM_Man1"/>
    <property type="match status" value="1"/>
</dbReference>
<dbReference type="InterPro" id="IPR041885">
    <property type="entry name" value="MAN1_winged_helix_dom"/>
</dbReference>
<dbReference type="InterPro" id="IPR029123">
    <property type="entry name" value="RBM39_linker"/>
</dbReference>
<evidence type="ECO:0000256" key="3">
    <source>
        <dbReference type="ARBA" id="ARBA00022989"/>
    </source>
</evidence>
<evidence type="ECO:0000256" key="5">
    <source>
        <dbReference type="ARBA" id="ARBA00023242"/>
    </source>
</evidence>
<dbReference type="Pfam" id="PF15519">
    <property type="entry name" value="RBM39linker"/>
    <property type="match status" value="1"/>
</dbReference>
<dbReference type="EMBL" id="JARQWQ010000026">
    <property type="protein sequence ID" value="KAK2563136.1"/>
    <property type="molecule type" value="Genomic_DNA"/>
</dbReference>
<evidence type="ECO:0000256" key="6">
    <source>
        <dbReference type="SAM" id="MobiDB-lite"/>
    </source>
</evidence>
<evidence type="ECO:0000256" key="1">
    <source>
        <dbReference type="ARBA" id="ARBA00004473"/>
    </source>
</evidence>
<dbReference type="SMART" id="SM00540">
    <property type="entry name" value="LEM"/>
    <property type="match status" value="1"/>
</dbReference>
<proteinExistence type="predicted"/>
<dbReference type="InterPro" id="IPR003887">
    <property type="entry name" value="LEM_dom"/>
</dbReference>
<comment type="caution">
    <text evidence="8">The sequence shown here is derived from an EMBL/GenBank/DDBJ whole genome shotgun (WGS) entry which is preliminary data.</text>
</comment>
<accession>A0AAD9QLG0</accession>
<keyword evidence="4" id="KW-0472">Membrane</keyword>
<dbReference type="GO" id="GO:0006998">
    <property type="term" value="P:nuclear envelope organization"/>
    <property type="evidence" value="ECO:0007669"/>
    <property type="project" value="TreeGrafter"/>
</dbReference>
<reference evidence="8" key="1">
    <citation type="journal article" date="2023" name="G3 (Bethesda)">
        <title>Whole genome assembly and annotation of the endangered Caribbean coral Acropora cervicornis.</title>
        <authorList>
            <person name="Selwyn J.D."/>
            <person name="Vollmer S.V."/>
        </authorList>
    </citation>
    <scope>NUCLEOTIDE SEQUENCE</scope>
    <source>
        <strain evidence="8">K2</strain>
    </source>
</reference>
<keyword evidence="2" id="KW-0812">Transmembrane</keyword>
<dbReference type="GO" id="GO:0005637">
    <property type="term" value="C:nuclear inner membrane"/>
    <property type="evidence" value="ECO:0007669"/>
    <property type="project" value="UniProtKB-SubCell"/>
</dbReference>
<dbReference type="GO" id="GO:0031490">
    <property type="term" value="F:chromatin DNA binding"/>
    <property type="evidence" value="ECO:0007669"/>
    <property type="project" value="TreeGrafter"/>
</dbReference>
<feature type="compositionally biased region" description="Polar residues" evidence="6">
    <location>
        <begin position="116"/>
        <end position="134"/>
    </location>
</feature>
<dbReference type="FunFam" id="3.30.70.330:FF:000176">
    <property type="entry name" value="Inner nuclear membrane protein Man1"/>
    <property type="match status" value="1"/>
</dbReference>
<reference evidence="8" key="2">
    <citation type="journal article" date="2023" name="Science">
        <title>Genomic signatures of disease resistance in endangered staghorn corals.</title>
        <authorList>
            <person name="Vollmer S.V."/>
            <person name="Selwyn J.D."/>
            <person name="Despard B.A."/>
            <person name="Roesel C.L."/>
        </authorList>
    </citation>
    <scope>NUCLEOTIDE SEQUENCE</scope>
    <source>
        <strain evidence="8">K2</strain>
    </source>
</reference>
<evidence type="ECO:0000256" key="4">
    <source>
        <dbReference type="ARBA" id="ARBA00023136"/>
    </source>
</evidence>
<dbReference type="PROSITE" id="PS50954">
    <property type="entry name" value="LEM"/>
    <property type="match status" value="1"/>
</dbReference>
<dbReference type="PANTHER" id="PTHR13428:SF12">
    <property type="entry name" value="INNER NUCLEAR MEMBRANE PROTEIN MAN1"/>
    <property type="match status" value="1"/>
</dbReference>
<sequence>MAAKESAISDGELRRKLTALGEDVGPITPTTKSFLMRKLKRLQNEAKTSRGSKEKTPSKRGTSPSLKSRSSRALSRTQSPSRKFIGFSSDEEDAGPSLSSTFTESGKLRFKRRGLMNSNDDLPEETSSQSTQPSPLRRRSYDRVPSLMDNFSERTLYTTEGNSGEFSDQDGQVPRQSISNSWRRTPNRDREERERPFLTVRASSTYDTKESANVDSKLNSTLRERPAGAEVLKGSSTCSSTGKIVLVISGICVVLLLCAALKWHLNYQQPQLVTLPICKEENSLVKFRQGEKPLECAPVLNISQQYAAWLYKRLSEKAGLCDCEYASCDSRNLSRKSFEKRVRNDNSRRKVEDQKWILNTTLELILNNSYGKLRLFDENDTATNDINKVKWIDCAVSMKPLFCRIREAMSRLAYLSSGIGCEILREHHQASKTEKTLLPYLPIPHVRDMLIPPSDRQRLLGAWNRAVRFLSGNESRIRVESQRIAGEDFEVWRWIQVATPKANSPKSARLGNKRGKYWQGQAFENFQSAVNPPVISPTPCLKIRNMFDPAVETEDGWHVMIQDAILEKCIENGAGVVHIAVDKSSVEGCVYVKCDTHHSAGLAFRSLHGCWFDGRLVAVKYLTLKRYHQRFPVAMEATERINPSGTSPSSLVVFDPATGDEDVNDSDIEL</sequence>
<dbReference type="PANTHER" id="PTHR13428">
    <property type="entry name" value="INNER NUCLEAR MEMBRANE PROTEIN MAN1 LEM DOMAIN CONTAINING PROTEIN"/>
    <property type="match status" value="1"/>
</dbReference>
<dbReference type="InterPro" id="IPR034394">
    <property type="entry name" value="Man1_RRM"/>
</dbReference>
<evidence type="ECO:0000313" key="9">
    <source>
        <dbReference type="Proteomes" id="UP001249851"/>
    </source>
</evidence>
<gene>
    <name evidence="8" type="ORF">P5673_013478</name>
</gene>
<feature type="compositionally biased region" description="Low complexity" evidence="6">
    <location>
        <begin position="63"/>
        <end position="76"/>
    </location>
</feature>
<protein>
    <submittedName>
        <fullName evidence="8">Inner nuclear membrane protein Man1</fullName>
    </submittedName>
</protein>
<dbReference type="Gene3D" id="1.10.10.1180">
    <property type="entry name" value="MAN1, winged-helix domain"/>
    <property type="match status" value="1"/>
</dbReference>
<feature type="compositionally biased region" description="Basic and acidic residues" evidence="6">
    <location>
        <begin position="42"/>
        <end position="57"/>
    </location>
</feature>
<dbReference type="CDD" id="cd12934">
    <property type="entry name" value="LEM"/>
    <property type="match status" value="1"/>
</dbReference>
<dbReference type="InterPro" id="IPR011015">
    <property type="entry name" value="LEM/LEM-like_dom_sf"/>
</dbReference>
<name>A0AAD9QLG0_ACRCE</name>
<feature type="domain" description="LEM" evidence="7">
    <location>
        <begin position="2"/>
        <end position="46"/>
    </location>
</feature>
<dbReference type="Proteomes" id="UP001249851">
    <property type="component" value="Unassembled WGS sequence"/>
</dbReference>
<keyword evidence="3" id="KW-1133">Transmembrane helix</keyword>
<keyword evidence="5" id="KW-0539">Nucleus</keyword>
<dbReference type="SUPFAM" id="SSF63451">
    <property type="entry name" value="LEM domain"/>
    <property type="match status" value="1"/>
</dbReference>
<dbReference type="Gene3D" id="1.10.720.40">
    <property type="match status" value="1"/>
</dbReference>
<feature type="region of interest" description="Disordered" evidence="6">
    <location>
        <begin position="642"/>
        <end position="670"/>
    </location>
</feature>
<feature type="compositionally biased region" description="Acidic residues" evidence="6">
    <location>
        <begin position="658"/>
        <end position="670"/>
    </location>
</feature>
<feature type="region of interest" description="Disordered" evidence="6">
    <location>
        <begin position="1"/>
        <end position="196"/>
    </location>
</feature>
<dbReference type="InterPro" id="IPR012677">
    <property type="entry name" value="Nucleotide-bd_a/b_plait_sf"/>
</dbReference>
<feature type="compositionally biased region" description="Basic and acidic residues" evidence="6">
    <location>
        <begin position="186"/>
        <end position="196"/>
    </location>
</feature>